<dbReference type="InterPro" id="IPR002156">
    <property type="entry name" value="RNaseH_domain"/>
</dbReference>
<proteinExistence type="predicted"/>
<dbReference type="EMBL" id="JBBPBM010000006">
    <property type="protein sequence ID" value="KAK8580319.1"/>
    <property type="molecule type" value="Genomic_DNA"/>
</dbReference>
<dbReference type="PANTHER" id="PTHR47723">
    <property type="entry name" value="OS05G0353850 PROTEIN"/>
    <property type="match status" value="1"/>
</dbReference>
<evidence type="ECO:0000313" key="3">
    <source>
        <dbReference type="Proteomes" id="UP001472677"/>
    </source>
</evidence>
<evidence type="ECO:0000259" key="1">
    <source>
        <dbReference type="Pfam" id="PF13456"/>
    </source>
</evidence>
<gene>
    <name evidence="2" type="ORF">V6N12_070597</name>
</gene>
<dbReference type="InterPro" id="IPR036397">
    <property type="entry name" value="RNaseH_sf"/>
</dbReference>
<evidence type="ECO:0000313" key="2">
    <source>
        <dbReference type="EMBL" id="KAK8580319.1"/>
    </source>
</evidence>
<name>A0ABR2FHA9_9ROSI</name>
<dbReference type="Gene3D" id="3.30.420.10">
    <property type="entry name" value="Ribonuclease H-like superfamily/Ribonuclease H"/>
    <property type="match status" value="1"/>
</dbReference>
<keyword evidence="3" id="KW-1185">Reference proteome</keyword>
<dbReference type="Proteomes" id="UP001472677">
    <property type="component" value="Unassembled WGS sequence"/>
</dbReference>
<organism evidence="2 3">
    <name type="scientific">Hibiscus sabdariffa</name>
    <name type="common">roselle</name>
    <dbReference type="NCBI Taxonomy" id="183260"/>
    <lineage>
        <taxon>Eukaryota</taxon>
        <taxon>Viridiplantae</taxon>
        <taxon>Streptophyta</taxon>
        <taxon>Embryophyta</taxon>
        <taxon>Tracheophyta</taxon>
        <taxon>Spermatophyta</taxon>
        <taxon>Magnoliopsida</taxon>
        <taxon>eudicotyledons</taxon>
        <taxon>Gunneridae</taxon>
        <taxon>Pentapetalae</taxon>
        <taxon>rosids</taxon>
        <taxon>malvids</taxon>
        <taxon>Malvales</taxon>
        <taxon>Malvaceae</taxon>
        <taxon>Malvoideae</taxon>
        <taxon>Hibiscus</taxon>
    </lineage>
</organism>
<dbReference type="Pfam" id="PF13456">
    <property type="entry name" value="RVT_3"/>
    <property type="match status" value="1"/>
</dbReference>
<comment type="caution">
    <text evidence="2">The sequence shown here is derived from an EMBL/GenBank/DDBJ whole genome shotgun (WGS) entry which is preliminary data.</text>
</comment>
<accession>A0ABR2FHA9</accession>
<protein>
    <recommendedName>
        <fullName evidence="1">RNase H type-1 domain-containing protein</fullName>
    </recommendedName>
</protein>
<dbReference type="InterPro" id="IPR053151">
    <property type="entry name" value="RNase_H-like"/>
</dbReference>
<reference evidence="2 3" key="1">
    <citation type="journal article" date="2024" name="G3 (Bethesda)">
        <title>Genome assembly of Hibiscus sabdariffa L. provides insights into metabolisms of medicinal natural products.</title>
        <authorList>
            <person name="Kim T."/>
        </authorList>
    </citation>
    <scope>NUCLEOTIDE SEQUENCE [LARGE SCALE GENOMIC DNA]</scope>
    <source>
        <strain evidence="2">TK-2024</strain>
        <tissue evidence="2">Old leaves</tissue>
    </source>
</reference>
<sequence length="129" mass="14380">MYTSKRLCGECCSALQHRQTAASSSPTRVVWGVCWSRPDEGWVKVNSDGTVGKESRVAYATGFVRDHRQWVIDNARKIGRRSVVEAEIWGTYDGLQRTWALGLRMVVLELDRLVLVKALIGDGVAGKTK</sequence>
<dbReference type="PANTHER" id="PTHR47723:SF13">
    <property type="entry name" value="PUTATIVE-RELATED"/>
    <property type="match status" value="1"/>
</dbReference>
<feature type="domain" description="RNase H type-1" evidence="1">
    <location>
        <begin position="46"/>
        <end position="121"/>
    </location>
</feature>